<proteinExistence type="predicted"/>
<gene>
    <name evidence="1" type="ORF">HP1_128</name>
</gene>
<accession>A0A388T6X0</accession>
<dbReference type="AlphaFoldDB" id="A0A388T6X0"/>
<organism evidence="1 2">
    <name type="scientific">Candidatus Termititenax spirochaetophilus</name>
    <dbReference type="NCBI Taxonomy" id="2218522"/>
    <lineage>
        <taxon>Bacteria</taxon>
        <taxon>Bacillati</taxon>
        <taxon>Candidatus Margulisiibacteriota</taxon>
        <taxon>Candidatus Termititenacia</taxon>
        <taxon>Candidatus Termititenacales</taxon>
        <taxon>Candidatus Termititenacaceae</taxon>
        <taxon>Candidatus Termititenax</taxon>
    </lineage>
</organism>
<reference evidence="1 2" key="1">
    <citation type="journal article" date="2019" name="ISME J.">
        <title>Genome analyses of uncultured TG2/ZB3 bacteria in 'Margulisbacteria' specifically attached to ectosymbiotic spirochetes of protists in the termite gut.</title>
        <authorList>
            <person name="Utami Y.D."/>
            <person name="Kuwahara H."/>
            <person name="Igai K."/>
            <person name="Murakami T."/>
            <person name="Sugaya K."/>
            <person name="Morikawa T."/>
            <person name="Nagura Y."/>
            <person name="Yuki M."/>
            <person name="Deevong P."/>
            <person name="Inoue T."/>
            <person name="Kihara K."/>
            <person name="Lo N."/>
            <person name="Yamada A."/>
            <person name="Ohkuma M."/>
            <person name="Hongoh Y."/>
        </authorList>
    </citation>
    <scope>NUCLEOTIDE SEQUENCE [LARGE SCALE GENOMIC DNA]</scope>
    <source>
        <strain evidence="1">HsPyr-01</strain>
    </source>
</reference>
<name>A0A388T6X0_9BACT</name>
<comment type="caution">
    <text evidence="1">The sequence shown here is derived from an EMBL/GenBank/DDBJ whole genome shotgun (WGS) entry which is preliminary data.</text>
</comment>
<dbReference type="InterPro" id="IPR019292">
    <property type="entry name" value="McrC"/>
</dbReference>
<protein>
    <submittedName>
        <fullName evidence="1">Uncharacterized protein</fullName>
    </submittedName>
</protein>
<dbReference type="Proteomes" id="UP000276170">
    <property type="component" value="Unassembled WGS sequence"/>
</dbReference>
<keyword evidence="2" id="KW-1185">Reference proteome</keyword>
<sequence length="64" mass="7224">MDYGHEENKIYGILFDGAWLWEEYIAAVLKENTGIVHQTTRDKLFNTGDDDVKPGQGISASHID</sequence>
<evidence type="ECO:0000313" key="1">
    <source>
        <dbReference type="EMBL" id="GBR72467.1"/>
    </source>
</evidence>
<dbReference type="Pfam" id="PF10117">
    <property type="entry name" value="McrBC"/>
    <property type="match status" value="1"/>
</dbReference>
<dbReference type="EMBL" id="BGZM01000019">
    <property type="protein sequence ID" value="GBR72467.1"/>
    <property type="molecule type" value="Genomic_DNA"/>
</dbReference>
<evidence type="ECO:0000313" key="2">
    <source>
        <dbReference type="Proteomes" id="UP000276170"/>
    </source>
</evidence>